<dbReference type="OrthoDB" id="9813719at2"/>
<dbReference type="Gene3D" id="1.10.3290.10">
    <property type="entry name" value="Fido-like domain"/>
    <property type="match status" value="1"/>
</dbReference>
<evidence type="ECO:0000313" key="8">
    <source>
        <dbReference type="Proteomes" id="UP000623307"/>
    </source>
</evidence>
<dbReference type="Proteomes" id="UP000623307">
    <property type="component" value="Chromosome 1"/>
</dbReference>
<evidence type="ECO:0000256" key="1">
    <source>
        <dbReference type="PIRSR" id="PIRSR640198-1"/>
    </source>
</evidence>
<dbReference type="Proteomes" id="UP000256862">
    <property type="component" value="Plasmid CO2235_mp"/>
</dbReference>
<organism evidence="5 7">
    <name type="scientific">Cupriavidus oxalaticus</name>
    <dbReference type="NCBI Taxonomy" id="96344"/>
    <lineage>
        <taxon>Bacteria</taxon>
        <taxon>Pseudomonadati</taxon>
        <taxon>Pseudomonadota</taxon>
        <taxon>Betaproteobacteria</taxon>
        <taxon>Burkholderiales</taxon>
        <taxon>Burkholderiaceae</taxon>
        <taxon>Cupriavidus</taxon>
    </lineage>
</organism>
<dbReference type="EMBL" id="CP069811">
    <property type="protein sequence ID" value="QRQ92395.1"/>
    <property type="molecule type" value="Genomic_DNA"/>
</dbReference>
<dbReference type="RefSeq" id="WP_063241418.1">
    <property type="nucleotide sequence ID" value="NZ_CP069809.1"/>
</dbReference>
<evidence type="ECO:0000313" key="4">
    <source>
        <dbReference type="EMBL" id="QRQ92395.1"/>
    </source>
</evidence>
<dbReference type="Pfam" id="PF02661">
    <property type="entry name" value="Fic"/>
    <property type="match status" value="1"/>
</dbReference>
<evidence type="ECO:0000259" key="3">
    <source>
        <dbReference type="PROSITE" id="PS51459"/>
    </source>
</evidence>
<reference evidence="4 8" key="3">
    <citation type="submission" date="2021-02" db="EMBL/GenBank/DDBJ databases">
        <title>Complete Genome Sequence of Cupriavidus oxalaticus Strain Ox1, a Soil Oxalate-Degrading Species.</title>
        <authorList>
            <person name="Palmieri F."/>
            <person name="Udriet P."/>
            <person name="Deuasquier M."/>
            <person name="Beaudoing E."/>
            <person name="Johnson S.L."/>
            <person name="Davenport K.W."/>
            <person name="Chain P.S."/>
            <person name="Bindschedler S."/>
            <person name="Junier P."/>
        </authorList>
    </citation>
    <scope>NUCLEOTIDE SEQUENCE [LARGE SCALE GENOMIC DNA]</scope>
    <source>
        <strain evidence="4 8">Ox1</strain>
    </source>
</reference>
<dbReference type="InterPro" id="IPR040198">
    <property type="entry name" value="Fido_containing"/>
</dbReference>
<dbReference type="SUPFAM" id="SSF140931">
    <property type="entry name" value="Fic-like"/>
    <property type="match status" value="1"/>
</dbReference>
<feature type="active site" evidence="1">
    <location>
        <position position="324"/>
    </location>
</feature>
<feature type="domain" description="Fido" evidence="3">
    <location>
        <begin position="239"/>
        <end position="387"/>
    </location>
</feature>
<keyword evidence="2" id="KW-0067">ATP-binding</keyword>
<reference evidence="7" key="1">
    <citation type="submission" date="2018-01" db="EMBL/GenBank/DDBJ databases">
        <authorList>
            <person name="Gaut B.S."/>
            <person name="Morton B.R."/>
            <person name="Clegg M.T."/>
            <person name="Duvall M.R."/>
        </authorList>
    </citation>
    <scope>NUCLEOTIDE SEQUENCE [LARGE SCALE GENOMIC DNA]</scope>
</reference>
<dbReference type="InterPro" id="IPR003812">
    <property type="entry name" value="Fido"/>
</dbReference>
<evidence type="ECO:0000313" key="7">
    <source>
        <dbReference type="Proteomes" id="UP000256862"/>
    </source>
</evidence>
<dbReference type="EMBL" id="OGUS01000084">
    <property type="protein sequence ID" value="SPC07582.1"/>
    <property type="molecule type" value="Genomic_DNA"/>
</dbReference>
<dbReference type="PROSITE" id="PS51459">
    <property type="entry name" value="FIDO"/>
    <property type="match status" value="1"/>
</dbReference>
<protein>
    <submittedName>
        <fullName evidence="4">Fic family protein</fullName>
    </submittedName>
</protein>
<feature type="binding site" evidence="2">
    <location>
        <begin position="328"/>
        <end position="335"/>
    </location>
    <ligand>
        <name>ATP</name>
        <dbReference type="ChEBI" id="CHEBI:30616"/>
    </ligand>
</feature>
<dbReference type="EMBL" id="OGUS01000143">
    <property type="protein sequence ID" value="SPC24623.1"/>
    <property type="molecule type" value="Genomic_DNA"/>
</dbReference>
<dbReference type="GeneID" id="303489008"/>
<gene>
    <name evidence="6" type="ORF">CO2235_MP80464</name>
    <name evidence="5" type="ORF">CO2235_U770024</name>
    <name evidence="4" type="ORF">JTE92_05725</name>
</gene>
<sequence length="508" mass="56825">MAHVPLGYSALIAKFRLRVPPLHSTSELSDKTGVLSTHTGADGSVRTVYPRNRYRGGDTTVDHLTFALRKEPLNLTVLAALFEHQAAVDEVGQWLASSPGSRYARLGGFYAKWLAGAQFDYKLPPGTARVSTLDEADYVTGTSQLDAQFGILNNHLGPAAFCPLVRRTERLEALIGADLPGKIAAAINRLEPEVLARAVDYLYLAETRSTYSIEKELPDNQRVARFRRLLEFAGAPVRLDEAQFCEWQNEIISSIRAEYAYRDRQNWLSRGGRLRNIADYIPPPPQQVEPMMEGLAQVADLIRTKAAHPLIIAACVSFGFVYVHPFYDGNGRLHRFLIHHLLRQAGVTPEGVVLPVSASMLKNLQVYAGLLKDYSAPRTGLLNYVLDSDSDTILIKSPQPCWLYASFDATALCEFVFACIQQCVEEDLALEIRYLKAFDASVARIEGWLDLRQPRLTNLIDLVVQNHGELSNRKRAKFTELSDQEIARIEEVVRDEFADYFEATVKAD</sequence>
<dbReference type="PANTHER" id="PTHR13504">
    <property type="entry name" value="FIDO DOMAIN-CONTAINING PROTEIN DDB_G0283145"/>
    <property type="match status" value="1"/>
</dbReference>
<dbReference type="PANTHER" id="PTHR13504:SF38">
    <property type="entry name" value="FIDO DOMAIN-CONTAINING PROTEIN"/>
    <property type="match status" value="1"/>
</dbReference>
<evidence type="ECO:0000256" key="2">
    <source>
        <dbReference type="PIRSR" id="PIRSR640198-2"/>
    </source>
</evidence>
<proteinExistence type="predicted"/>
<evidence type="ECO:0000313" key="6">
    <source>
        <dbReference type="EMBL" id="SPC24623.1"/>
    </source>
</evidence>
<accession>A0A375FRK5</accession>
<dbReference type="GO" id="GO:0005524">
    <property type="term" value="F:ATP binding"/>
    <property type="evidence" value="ECO:0007669"/>
    <property type="project" value="UniProtKB-KW"/>
</dbReference>
<dbReference type="AlphaFoldDB" id="A0A375FRK5"/>
<keyword evidence="2" id="KW-0547">Nucleotide-binding</keyword>
<keyword evidence="8" id="KW-1185">Reference proteome</keyword>
<name>A0A375FRK5_9BURK</name>
<dbReference type="InterPro" id="IPR036597">
    <property type="entry name" value="Fido-like_dom_sf"/>
</dbReference>
<geneLocation type="plasmid" evidence="7">
    <name>co2235_mp</name>
</geneLocation>
<reference evidence="5 7" key="2">
    <citation type="submission" date="2018-01" db="EMBL/GenBank/DDBJ databases">
        <authorList>
            <person name="Clerissi C."/>
        </authorList>
    </citation>
    <scope>NUCLEOTIDE SEQUENCE</scope>
    <source>
        <strain evidence="5">Cupriavidus oxalaticus LMG 2235</strain>
        <plasmid evidence="7">co2235_mp</plasmid>
    </source>
</reference>
<evidence type="ECO:0000313" key="5">
    <source>
        <dbReference type="EMBL" id="SPC07582.1"/>
    </source>
</evidence>